<evidence type="ECO:0000313" key="6">
    <source>
        <dbReference type="Proteomes" id="UP001172721"/>
    </source>
</evidence>
<dbReference type="EMBL" id="JAUHTR010000006">
    <property type="protein sequence ID" value="MDN4525318.1"/>
    <property type="molecule type" value="Genomic_DNA"/>
</dbReference>
<gene>
    <name evidence="5" type="ORF">QYB97_12565</name>
</gene>
<dbReference type="Proteomes" id="UP001172721">
    <property type="component" value="Unassembled WGS sequence"/>
</dbReference>
<evidence type="ECO:0000313" key="5">
    <source>
        <dbReference type="EMBL" id="MDN4525318.1"/>
    </source>
</evidence>
<keyword evidence="3" id="KW-0812">Transmembrane</keyword>
<dbReference type="RefSeq" id="WP_301166358.1">
    <property type="nucleotide sequence ID" value="NZ_JAUHTR010000006.1"/>
</dbReference>
<dbReference type="CDD" id="cd13402">
    <property type="entry name" value="LT_TF-like"/>
    <property type="match status" value="1"/>
</dbReference>
<accession>A0ABT8HX09</accession>
<feature type="coiled-coil region" evidence="2">
    <location>
        <begin position="90"/>
        <end position="127"/>
    </location>
</feature>
<evidence type="ECO:0000259" key="4">
    <source>
        <dbReference type="Pfam" id="PF10145"/>
    </source>
</evidence>
<keyword evidence="3" id="KW-0472">Membrane</keyword>
<proteinExistence type="predicted"/>
<feature type="coiled-coil region" evidence="2">
    <location>
        <begin position="729"/>
        <end position="767"/>
    </location>
</feature>
<keyword evidence="1" id="KW-1188">Viral release from host cell</keyword>
<name>A0ABT8HX09_9BACL</name>
<evidence type="ECO:0000256" key="3">
    <source>
        <dbReference type="SAM" id="Phobius"/>
    </source>
</evidence>
<feature type="transmembrane region" description="Helical" evidence="3">
    <location>
        <begin position="505"/>
        <end position="530"/>
    </location>
</feature>
<keyword evidence="6" id="KW-1185">Reference proteome</keyword>
<comment type="caution">
    <text evidence="5">The sequence shown here is derived from an EMBL/GenBank/DDBJ whole genome shotgun (WGS) entry which is preliminary data.</text>
</comment>
<reference evidence="5" key="1">
    <citation type="submission" date="2023-07" db="EMBL/GenBank/DDBJ databases">
        <title>Fictibacillus sp. isolated from freshwater pond.</title>
        <authorList>
            <person name="Kirdat K."/>
            <person name="Bhat A."/>
            <person name="Mourya A."/>
            <person name="Yadav A."/>
        </authorList>
    </citation>
    <scope>NUCLEOTIDE SEQUENCE</scope>
    <source>
        <strain evidence="5">NE201</strain>
    </source>
</reference>
<dbReference type="PANTHER" id="PTHR37813:SF1">
    <property type="entry name" value="FELS-2 PROPHAGE PROTEIN"/>
    <property type="match status" value="1"/>
</dbReference>
<feature type="transmembrane region" description="Helical" evidence="3">
    <location>
        <begin position="598"/>
        <end position="619"/>
    </location>
</feature>
<feature type="coiled-coil region" evidence="2">
    <location>
        <begin position="821"/>
        <end position="881"/>
    </location>
</feature>
<dbReference type="InterPro" id="IPR023346">
    <property type="entry name" value="Lysozyme-like_dom_sf"/>
</dbReference>
<keyword evidence="3" id="KW-1133">Transmembrane helix</keyword>
<protein>
    <submittedName>
        <fullName evidence="5">Phage tail tape measure protein</fullName>
    </submittedName>
</protein>
<organism evidence="5 6">
    <name type="scientific">Fictibacillus fluitans</name>
    <dbReference type="NCBI Taxonomy" id="3058422"/>
    <lineage>
        <taxon>Bacteria</taxon>
        <taxon>Bacillati</taxon>
        <taxon>Bacillota</taxon>
        <taxon>Bacilli</taxon>
        <taxon>Bacillales</taxon>
        <taxon>Fictibacillaceae</taxon>
        <taxon>Fictibacillus</taxon>
    </lineage>
</organism>
<evidence type="ECO:0000256" key="1">
    <source>
        <dbReference type="ARBA" id="ARBA00022612"/>
    </source>
</evidence>
<dbReference type="SUPFAM" id="SSF53955">
    <property type="entry name" value="Lysozyme-like"/>
    <property type="match status" value="1"/>
</dbReference>
<keyword evidence="2" id="KW-0175">Coiled coil</keyword>
<dbReference type="InterPro" id="IPR010090">
    <property type="entry name" value="Phage_tape_meas"/>
</dbReference>
<dbReference type="Pfam" id="PF10145">
    <property type="entry name" value="PhageMin_Tail"/>
    <property type="match status" value="1"/>
</dbReference>
<sequence>MEDRIPGLSIDLDLDSTALNRGLKGLKDKLKTVNSEMKANLSAFDRGDQSVEKYQSTLSGLNKKLEVQKRITQESRAAYEKMVKEHGAGSKEAEKAAKSYNHEVSALNDLKRSVGRTEDQLQKFKKQQQDSNNKWKIASRSIGDFQQKMGDTGNHFKDLGRNMTQSITLPIVGFGVGALRSASDFQKSQGTIQAQLGVTGKEAKGLNDIVKKVWQEGFGQSTEEVRDTLTTIKRNIKGINDTDLKKITKDALGLNEAFQVDVNESTRTAKTLMDNFQISSTKAFDIMTVGFQKGGDYSGELLDTLNEYAPQFASLGMSADDMLNLLIQGAQNGAFNLDKVGDAVKELSIRVIDGSKTTKDGFKAIGLDADKMGEQFAQGGDYAKKAFAATIAGLASMKDPYKQNQAGVALFGTQWEDVKSKVILSMDTSKDAIGEVNGATEKLNKSLKNNDAARLEQDWRKFQKALVPIGSELLKIGSDFLPMISDAVGKFNNFLDNLNPKQREWVIGLGAAAAAIGPLVFGVGSLFRVVSGLAGGLKFIVGGLGRFSGSAQAAGKVAGGLGGAVGSTGGKLAGLGGKVLGAVGTFGKFGRVLSIARIGVGALGGPIGLLASVGIPLLVEGGIKLHKHMSEKLIPSIDTFGSKVSKSTDKAVLSYKKLNDDATTELNELYWSGTTISQKNADDMTAIFSKMGGKITGTLKTNYDKSYGFLSDYFANSKALSKTEEQQILDNTTKRYENQKKTVQLQEAEIKKIMNRAKNEKRALTDEERIQINTIQENMQRNAVSAMSKSAQEQKIIMGRLKNDSGRITALQAAKTVENSLKAKKGAVREANDKYEKVKREIERERDVTGTISAAQADKLIKEAKRQRDSAVSKAKDMHKKVVSEAKAQAKGHADQINWETGKVKNGFDKMWDSINKFFNWVYDKLGMKVKKPAKKKTSSVHVRQGGDQIAGYAKGTPAGGHPINGPAITSEKGRELIHEPGIGTYLSGNSGPEVRWLKKGSSVLPNRQTEKLLKSYGLPGYESGIGKFFDWAMKGPKTLLDKGMSMFNVSDSVLPKWITKIKSPLSIVKDLALKWLKQKMDNMGGFFGFGGGAAPNIKGGASAWRGMILKAAAAMGEAITPAQVQGIIAQIQRESGGNQRIIQSSAVRDINTLNGNPARGLLQYIPQTFSAYSVKGHKNIYSGYDQLLAFFNNTTWRRDLPYGRRGWGPRGGRKYETGGLIRKNGLYNLAEGGFPEYIIPTDPKRRTDAMKLLALAGRDIQGNKRPQQLPNPGGQDDSVLQQLLSATLQQNQILMQLLKKDSNLYVNGDQLADYVNGSNALTATVKKYF</sequence>
<dbReference type="PANTHER" id="PTHR37813">
    <property type="entry name" value="FELS-2 PROPHAGE PROTEIN"/>
    <property type="match status" value="1"/>
</dbReference>
<feature type="domain" description="Phage tail tape measure protein" evidence="4">
    <location>
        <begin position="217"/>
        <end position="412"/>
    </location>
</feature>
<evidence type="ECO:0000256" key="2">
    <source>
        <dbReference type="SAM" id="Coils"/>
    </source>
</evidence>